<organism evidence="6 7">
    <name type="scientific">Palleronia pelagia</name>
    <dbReference type="NCBI Taxonomy" id="387096"/>
    <lineage>
        <taxon>Bacteria</taxon>
        <taxon>Pseudomonadati</taxon>
        <taxon>Pseudomonadota</taxon>
        <taxon>Alphaproteobacteria</taxon>
        <taxon>Rhodobacterales</taxon>
        <taxon>Roseobacteraceae</taxon>
        <taxon>Palleronia</taxon>
    </lineage>
</organism>
<evidence type="ECO:0000256" key="3">
    <source>
        <dbReference type="ARBA" id="ARBA00048488"/>
    </source>
</evidence>
<feature type="domain" description="MsrB" evidence="5">
    <location>
        <begin position="49"/>
        <end position="175"/>
    </location>
</feature>
<proteinExistence type="predicted"/>
<dbReference type="OrthoDB" id="7864567at2"/>
<accession>A0A1H8H1J7</accession>
<feature type="chain" id="PRO_5011760610" description="peptide-methionine (R)-S-oxide reductase" evidence="4">
    <location>
        <begin position="30"/>
        <end position="175"/>
    </location>
</feature>
<sequence length="175" mass="19067">MTPFSALKRRAFLAGGASGAALVAGTARAQDTPAANADGGFTYEIRRSPEEWRAQLSEDEYSILRDGRTEPNWTSSYAKENNPGTYHCVGCDLPVYRSEHWQELPIGFVFFTHAIPNAVLTGIDTTDYNGALPEPLELIEIHCRRCGSHFGHVIVFDGATPLHCINGTALSLQSA</sequence>
<feature type="signal peptide" evidence="4">
    <location>
        <begin position="1"/>
        <end position="29"/>
    </location>
</feature>
<comment type="catalytic activity">
    <reaction evidence="3">
        <text>L-methionyl-[protein] + [thioredoxin]-disulfide + H2O = L-methionyl-(R)-S-oxide-[protein] + [thioredoxin]-dithiol</text>
        <dbReference type="Rhea" id="RHEA:24164"/>
        <dbReference type="Rhea" id="RHEA-COMP:10698"/>
        <dbReference type="Rhea" id="RHEA-COMP:10700"/>
        <dbReference type="Rhea" id="RHEA-COMP:12313"/>
        <dbReference type="Rhea" id="RHEA-COMP:12314"/>
        <dbReference type="ChEBI" id="CHEBI:15377"/>
        <dbReference type="ChEBI" id="CHEBI:16044"/>
        <dbReference type="ChEBI" id="CHEBI:29950"/>
        <dbReference type="ChEBI" id="CHEBI:45764"/>
        <dbReference type="ChEBI" id="CHEBI:50058"/>
        <dbReference type="EC" id="1.8.4.12"/>
    </reaction>
</comment>
<evidence type="ECO:0000256" key="1">
    <source>
        <dbReference type="ARBA" id="ARBA00012499"/>
    </source>
</evidence>
<gene>
    <name evidence="6" type="ORF">SAMN04488011_104286</name>
</gene>
<dbReference type="SUPFAM" id="SSF51316">
    <property type="entry name" value="Mss4-like"/>
    <property type="match status" value="1"/>
</dbReference>
<dbReference type="GO" id="GO:0030091">
    <property type="term" value="P:protein repair"/>
    <property type="evidence" value="ECO:0007669"/>
    <property type="project" value="InterPro"/>
</dbReference>
<evidence type="ECO:0000259" key="5">
    <source>
        <dbReference type="PROSITE" id="PS51790"/>
    </source>
</evidence>
<evidence type="ECO:0000313" key="6">
    <source>
        <dbReference type="EMBL" id="SEN50116.1"/>
    </source>
</evidence>
<dbReference type="Pfam" id="PF01641">
    <property type="entry name" value="SelR"/>
    <property type="match status" value="1"/>
</dbReference>
<evidence type="ECO:0000256" key="4">
    <source>
        <dbReference type="SAM" id="SignalP"/>
    </source>
</evidence>
<name>A0A1H8H1J7_9RHOB</name>
<dbReference type="GO" id="GO:0005737">
    <property type="term" value="C:cytoplasm"/>
    <property type="evidence" value="ECO:0007669"/>
    <property type="project" value="TreeGrafter"/>
</dbReference>
<dbReference type="InterPro" id="IPR028427">
    <property type="entry name" value="Met_Sox_Rdtase_MsrB"/>
</dbReference>
<dbReference type="InterPro" id="IPR011057">
    <property type="entry name" value="Mss4-like_sf"/>
</dbReference>
<dbReference type="GO" id="GO:0006979">
    <property type="term" value="P:response to oxidative stress"/>
    <property type="evidence" value="ECO:0007669"/>
    <property type="project" value="InterPro"/>
</dbReference>
<keyword evidence="2" id="KW-0560">Oxidoreductase</keyword>
<dbReference type="PROSITE" id="PS51790">
    <property type="entry name" value="MSRB"/>
    <property type="match status" value="1"/>
</dbReference>
<keyword evidence="7" id="KW-1185">Reference proteome</keyword>
<keyword evidence="4" id="KW-0732">Signal</keyword>
<dbReference type="InterPro" id="IPR002579">
    <property type="entry name" value="Met_Sox_Rdtase_MsrB_dom"/>
</dbReference>
<evidence type="ECO:0000313" key="7">
    <source>
        <dbReference type="Proteomes" id="UP000199372"/>
    </source>
</evidence>
<dbReference type="EC" id="1.8.4.12" evidence="1"/>
<dbReference type="Proteomes" id="UP000199372">
    <property type="component" value="Unassembled WGS sequence"/>
</dbReference>
<dbReference type="EMBL" id="FOCM01000004">
    <property type="protein sequence ID" value="SEN50116.1"/>
    <property type="molecule type" value="Genomic_DNA"/>
</dbReference>
<evidence type="ECO:0000256" key="2">
    <source>
        <dbReference type="ARBA" id="ARBA00023002"/>
    </source>
</evidence>
<reference evidence="7" key="1">
    <citation type="submission" date="2016-10" db="EMBL/GenBank/DDBJ databases">
        <authorList>
            <person name="Varghese N."/>
            <person name="Submissions S."/>
        </authorList>
    </citation>
    <scope>NUCLEOTIDE SEQUENCE [LARGE SCALE GENOMIC DNA]</scope>
    <source>
        <strain evidence="7">DSM 26893</strain>
    </source>
</reference>
<dbReference type="PANTHER" id="PTHR10173">
    <property type="entry name" value="METHIONINE SULFOXIDE REDUCTASE"/>
    <property type="match status" value="1"/>
</dbReference>
<dbReference type="AlphaFoldDB" id="A0A1H8H1J7"/>
<dbReference type="Gene3D" id="2.170.150.20">
    <property type="entry name" value="Peptide methionine sulfoxide reductase"/>
    <property type="match status" value="1"/>
</dbReference>
<dbReference type="PANTHER" id="PTHR10173:SF57">
    <property type="entry name" value="PEPTIDE-METHIONINE (R)-S-OXIDE REDUCTASE"/>
    <property type="match status" value="1"/>
</dbReference>
<dbReference type="PROSITE" id="PS51318">
    <property type="entry name" value="TAT"/>
    <property type="match status" value="1"/>
</dbReference>
<dbReference type="RefSeq" id="WP_091845495.1">
    <property type="nucleotide sequence ID" value="NZ_FOCM01000004.1"/>
</dbReference>
<dbReference type="GO" id="GO:0033743">
    <property type="term" value="F:peptide-methionine (R)-S-oxide reductase activity"/>
    <property type="evidence" value="ECO:0007669"/>
    <property type="project" value="UniProtKB-EC"/>
</dbReference>
<dbReference type="InterPro" id="IPR006311">
    <property type="entry name" value="TAT_signal"/>
</dbReference>
<protein>
    <recommendedName>
        <fullName evidence="1">peptide-methionine (R)-S-oxide reductase</fullName>
        <ecNumber evidence="1">1.8.4.12</ecNumber>
    </recommendedName>
</protein>